<feature type="non-terminal residue" evidence="9">
    <location>
        <position position="1"/>
    </location>
</feature>
<keyword evidence="7" id="KW-0539">Nucleus</keyword>
<evidence type="ECO:0000256" key="6">
    <source>
        <dbReference type="ARBA" id="ARBA00022801"/>
    </source>
</evidence>
<sequence>LQAERRNAQDPTDIPDREFVNRYRLTKPAFQYLCQELSTKTSLKSSQRVSLEYKVLCALTFFATGSYQRLVGMAKHIGQTTVSKFVREVTLALNDPAIINEFIKFPTTEAERDIIKQKFYIQHGIPGVLGDSGYPQRPWLMTPIPDAAEGSPEANYTSIHGKARVCIENTFGRLKNRWRCVCKDRTLHYSPTTCAKIITACCVLHNLAIKFSVPEPLDLDDSGESVHAGFSRNVVAHDIGSREDLI</sequence>
<evidence type="ECO:0000256" key="5">
    <source>
        <dbReference type="ARBA" id="ARBA00022723"/>
    </source>
</evidence>
<dbReference type="STRING" id="104452.A0A0L7KTE6"/>
<dbReference type="InterPro" id="IPR045249">
    <property type="entry name" value="HARBI1-like"/>
</dbReference>
<dbReference type="EMBL" id="JTDY01005850">
    <property type="protein sequence ID" value="KOB66548.1"/>
    <property type="molecule type" value="Genomic_DNA"/>
</dbReference>
<evidence type="ECO:0000256" key="4">
    <source>
        <dbReference type="ARBA" id="ARBA00022722"/>
    </source>
</evidence>
<dbReference type="GO" id="GO:0016787">
    <property type="term" value="F:hydrolase activity"/>
    <property type="evidence" value="ECO:0007669"/>
    <property type="project" value="UniProtKB-KW"/>
</dbReference>
<dbReference type="InterPro" id="IPR027806">
    <property type="entry name" value="HARBI1_dom"/>
</dbReference>
<evidence type="ECO:0000256" key="1">
    <source>
        <dbReference type="ARBA" id="ARBA00001968"/>
    </source>
</evidence>
<dbReference type="PANTHER" id="PTHR22930:SF267">
    <property type="entry name" value="NUCLEASE HARBI1-RELATED"/>
    <property type="match status" value="1"/>
</dbReference>
<evidence type="ECO:0000256" key="3">
    <source>
        <dbReference type="ARBA" id="ARBA00006958"/>
    </source>
</evidence>
<protein>
    <recommendedName>
        <fullName evidence="8">DDE Tnp4 domain-containing protein</fullName>
    </recommendedName>
</protein>
<comment type="similarity">
    <text evidence="3">Belongs to the HARBI1 family.</text>
</comment>
<keyword evidence="5" id="KW-0479">Metal-binding</keyword>
<feature type="domain" description="DDE Tnp4" evidence="8">
    <location>
        <begin position="123"/>
        <end position="206"/>
    </location>
</feature>
<proteinExistence type="inferred from homology"/>
<keyword evidence="6" id="KW-0378">Hydrolase</keyword>
<dbReference type="AlphaFoldDB" id="A0A0L7KTE6"/>
<keyword evidence="10" id="KW-1185">Reference proteome</keyword>
<evidence type="ECO:0000313" key="10">
    <source>
        <dbReference type="Proteomes" id="UP000037510"/>
    </source>
</evidence>
<organism evidence="9 10">
    <name type="scientific">Operophtera brumata</name>
    <name type="common">Winter moth</name>
    <name type="synonym">Phalaena brumata</name>
    <dbReference type="NCBI Taxonomy" id="104452"/>
    <lineage>
        <taxon>Eukaryota</taxon>
        <taxon>Metazoa</taxon>
        <taxon>Ecdysozoa</taxon>
        <taxon>Arthropoda</taxon>
        <taxon>Hexapoda</taxon>
        <taxon>Insecta</taxon>
        <taxon>Pterygota</taxon>
        <taxon>Neoptera</taxon>
        <taxon>Endopterygota</taxon>
        <taxon>Lepidoptera</taxon>
        <taxon>Glossata</taxon>
        <taxon>Ditrysia</taxon>
        <taxon>Geometroidea</taxon>
        <taxon>Geometridae</taxon>
        <taxon>Larentiinae</taxon>
        <taxon>Operophtera</taxon>
    </lineage>
</organism>
<gene>
    <name evidence="9" type="ORF">OBRU01_21073</name>
</gene>
<reference evidence="9 10" key="1">
    <citation type="journal article" date="2015" name="Genome Biol. Evol.">
        <title>The genome of winter moth (Operophtera brumata) provides a genomic perspective on sexual dimorphism and phenology.</title>
        <authorList>
            <person name="Derks M.F."/>
            <person name="Smit S."/>
            <person name="Salis L."/>
            <person name="Schijlen E."/>
            <person name="Bossers A."/>
            <person name="Mateman C."/>
            <person name="Pijl A.S."/>
            <person name="de Ridder D."/>
            <person name="Groenen M.A."/>
            <person name="Visser M.E."/>
            <person name="Megens H.J."/>
        </authorList>
    </citation>
    <scope>NUCLEOTIDE SEQUENCE [LARGE SCALE GENOMIC DNA]</scope>
    <source>
        <strain evidence="9">WM2013NL</strain>
        <tissue evidence="9">Head and thorax</tissue>
    </source>
</reference>
<keyword evidence="4" id="KW-0540">Nuclease</keyword>
<evidence type="ECO:0000256" key="2">
    <source>
        <dbReference type="ARBA" id="ARBA00004123"/>
    </source>
</evidence>
<dbReference type="GO" id="GO:0005634">
    <property type="term" value="C:nucleus"/>
    <property type="evidence" value="ECO:0007669"/>
    <property type="project" value="UniProtKB-SubCell"/>
</dbReference>
<dbReference type="GO" id="GO:0046872">
    <property type="term" value="F:metal ion binding"/>
    <property type="evidence" value="ECO:0007669"/>
    <property type="project" value="UniProtKB-KW"/>
</dbReference>
<accession>A0A0L7KTE6</accession>
<evidence type="ECO:0000313" key="9">
    <source>
        <dbReference type="EMBL" id="KOB66548.1"/>
    </source>
</evidence>
<dbReference type="PANTHER" id="PTHR22930">
    <property type="match status" value="1"/>
</dbReference>
<comment type="caution">
    <text evidence="9">The sequence shown here is derived from an EMBL/GenBank/DDBJ whole genome shotgun (WGS) entry which is preliminary data.</text>
</comment>
<feature type="non-terminal residue" evidence="9">
    <location>
        <position position="246"/>
    </location>
</feature>
<dbReference type="GO" id="GO:0004518">
    <property type="term" value="F:nuclease activity"/>
    <property type="evidence" value="ECO:0007669"/>
    <property type="project" value="UniProtKB-KW"/>
</dbReference>
<dbReference type="Proteomes" id="UP000037510">
    <property type="component" value="Unassembled WGS sequence"/>
</dbReference>
<evidence type="ECO:0000259" key="8">
    <source>
        <dbReference type="Pfam" id="PF13359"/>
    </source>
</evidence>
<comment type="subcellular location">
    <subcellularLocation>
        <location evidence="2">Nucleus</location>
    </subcellularLocation>
</comment>
<name>A0A0L7KTE6_OPEBR</name>
<comment type="cofactor">
    <cofactor evidence="1">
        <name>a divalent metal cation</name>
        <dbReference type="ChEBI" id="CHEBI:60240"/>
    </cofactor>
</comment>
<evidence type="ECO:0000256" key="7">
    <source>
        <dbReference type="ARBA" id="ARBA00023242"/>
    </source>
</evidence>
<dbReference type="Pfam" id="PF13359">
    <property type="entry name" value="DDE_Tnp_4"/>
    <property type="match status" value="1"/>
</dbReference>